<keyword evidence="1" id="KW-1133">Transmembrane helix</keyword>
<sequence length="252" mass="28815">MVCVIYKKRALPLAYIVISGKKGHFPEESHIDLLEEVRNIIPESAKRVIFLGDGEFDGTDLQKTLNGRGWLYVCRTAKNIRIFFDENDDKGFEVAIIGSFVSEGHYRSVKNVLSTNKKYGPVTVVFLRAEKNEEPIYLVTNMKSGAKACDYYSGRFRIERFFSDQKSRGSDIHKSHISDPDRPRRLMIGACLAYIWIVFPGTLAVKQGWGKIIHRTDQCDLSLFQLGLKLPDYFLNHDILIPVAFQMFNPTD</sequence>
<keyword evidence="1" id="KW-0812">Transmembrane</keyword>
<dbReference type="GO" id="GO:0006313">
    <property type="term" value="P:DNA transposition"/>
    <property type="evidence" value="ECO:0007669"/>
    <property type="project" value="InterPro"/>
</dbReference>
<dbReference type="GO" id="GO:0004803">
    <property type="term" value="F:transposase activity"/>
    <property type="evidence" value="ECO:0007669"/>
    <property type="project" value="InterPro"/>
</dbReference>
<reference evidence="3" key="1">
    <citation type="journal article" date="2021" name="Microb. Physiol.">
        <title>Proteogenomic Insights into the Physiology of Marine, Sulfate-Reducing, Filamentous Desulfonema limicola and Desulfonema magnum.</title>
        <authorList>
            <person name="Schnaars V."/>
            <person name="Wohlbrand L."/>
            <person name="Scheve S."/>
            <person name="Hinrichs C."/>
            <person name="Reinhardt R."/>
            <person name="Rabus R."/>
        </authorList>
    </citation>
    <scope>NUCLEOTIDE SEQUENCE</scope>
    <source>
        <strain evidence="3">4be13</strain>
    </source>
</reference>
<name>A0A975GPW8_9BACT</name>
<dbReference type="KEGG" id="dmm:dnm_054940"/>
<dbReference type="InterPro" id="IPR012337">
    <property type="entry name" value="RNaseH-like_sf"/>
</dbReference>
<evidence type="ECO:0000256" key="1">
    <source>
        <dbReference type="SAM" id="Phobius"/>
    </source>
</evidence>
<dbReference type="SUPFAM" id="SSF53098">
    <property type="entry name" value="Ribonuclease H-like"/>
    <property type="match status" value="1"/>
</dbReference>
<gene>
    <name evidence="3" type="ORF">dnm_054940</name>
</gene>
<dbReference type="InterPro" id="IPR002559">
    <property type="entry name" value="Transposase_11"/>
</dbReference>
<dbReference type="Proteomes" id="UP000663722">
    <property type="component" value="Chromosome"/>
</dbReference>
<organism evidence="3 4">
    <name type="scientific">Desulfonema magnum</name>
    <dbReference type="NCBI Taxonomy" id="45655"/>
    <lineage>
        <taxon>Bacteria</taxon>
        <taxon>Pseudomonadati</taxon>
        <taxon>Thermodesulfobacteriota</taxon>
        <taxon>Desulfobacteria</taxon>
        <taxon>Desulfobacterales</taxon>
        <taxon>Desulfococcaceae</taxon>
        <taxon>Desulfonema</taxon>
    </lineage>
</organism>
<dbReference type="RefSeq" id="WP_246556383.1">
    <property type="nucleotide sequence ID" value="NZ_CP061800.1"/>
</dbReference>
<dbReference type="AlphaFoldDB" id="A0A975GPW8"/>
<proteinExistence type="predicted"/>
<dbReference type="Pfam" id="PF01609">
    <property type="entry name" value="DDE_Tnp_1"/>
    <property type="match status" value="1"/>
</dbReference>
<dbReference type="GO" id="GO:0003677">
    <property type="term" value="F:DNA binding"/>
    <property type="evidence" value="ECO:0007669"/>
    <property type="project" value="InterPro"/>
</dbReference>
<keyword evidence="1" id="KW-0472">Membrane</keyword>
<accession>A0A975GPW8</accession>
<feature type="domain" description="Transposase IS4-like" evidence="2">
    <location>
        <begin position="10"/>
        <end position="196"/>
    </location>
</feature>
<evidence type="ECO:0000313" key="4">
    <source>
        <dbReference type="Proteomes" id="UP000663722"/>
    </source>
</evidence>
<protein>
    <submittedName>
        <fullName evidence="3">Transposase DDE domain-containing protein</fullName>
    </submittedName>
</protein>
<feature type="transmembrane region" description="Helical" evidence="1">
    <location>
        <begin position="186"/>
        <end position="205"/>
    </location>
</feature>
<keyword evidence="4" id="KW-1185">Reference proteome</keyword>
<dbReference type="EMBL" id="CP061800">
    <property type="protein sequence ID" value="QTA89441.1"/>
    <property type="molecule type" value="Genomic_DNA"/>
</dbReference>
<evidence type="ECO:0000259" key="2">
    <source>
        <dbReference type="Pfam" id="PF01609"/>
    </source>
</evidence>
<evidence type="ECO:0000313" key="3">
    <source>
        <dbReference type="EMBL" id="QTA89441.1"/>
    </source>
</evidence>